<dbReference type="CDD" id="cd03230">
    <property type="entry name" value="ABC_DR_subfamily_A"/>
    <property type="match status" value="1"/>
</dbReference>
<sequence length="297" mass="33411">MGQAIVEVKNVAKHYKKKQVLKDVTFEVYPGEIIALLGENGAGKSTLINIINQLISANQGEVTLFGGKIKHQLVKEKTGIMLQNNILLKKLNVSEVLELTRSYYGSALPYKELVEIANLNELEYQEMTKLSGGQQRRLSFATAIAGNPDLLFLDEPTANMDARSRQNLWQEVGKLKDQGKTIIVTSHHLEELEDIASRLLILQDGVIAFDGSIQELRATQGQGTIEFDSQRTQEDFSGIQPLIQLTKQGNHYTLITQDVTEIIKQLVDYFDDITNLSVRQTTLETLFSHFRKEKGHE</sequence>
<organism evidence="5 6">
    <name type="scientific">Globicatella sulfidifaciens DSM 15739</name>
    <dbReference type="NCBI Taxonomy" id="1121925"/>
    <lineage>
        <taxon>Bacteria</taxon>
        <taxon>Bacillati</taxon>
        <taxon>Bacillota</taxon>
        <taxon>Bacilli</taxon>
        <taxon>Lactobacillales</taxon>
        <taxon>Aerococcaceae</taxon>
        <taxon>Globicatella</taxon>
    </lineage>
</organism>
<dbReference type="EMBL" id="FUWO01000006">
    <property type="protein sequence ID" value="SJZ48566.1"/>
    <property type="molecule type" value="Genomic_DNA"/>
</dbReference>
<dbReference type="AlphaFoldDB" id="A0A1T4L1J9"/>
<reference evidence="6" key="1">
    <citation type="submission" date="2017-02" db="EMBL/GenBank/DDBJ databases">
        <authorList>
            <person name="Varghese N."/>
            <person name="Submissions S."/>
        </authorList>
    </citation>
    <scope>NUCLEOTIDE SEQUENCE [LARGE SCALE GENOMIC DNA]</scope>
    <source>
        <strain evidence="6">DSM 15739</strain>
    </source>
</reference>
<dbReference type="InterPro" id="IPR027417">
    <property type="entry name" value="P-loop_NTPase"/>
</dbReference>
<dbReference type="PROSITE" id="PS00211">
    <property type="entry name" value="ABC_TRANSPORTER_1"/>
    <property type="match status" value="1"/>
</dbReference>
<evidence type="ECO:0000256" key="1">
    <source>
        <dbReference type="ARBA" id="ARBA00022448"/>
    </source>
</evidence>
<keyword evidence="3 5" id="KW-0067">ATP-binding</keyword>
<evidence type="ECO:0000313" key="6">
    <source>
        <dbReference type="Proteomes" id="UP000189941"/>
    </source>
</evidence>
<dbReference type="PROSITE" id="PS50893">
    <property type="entry name" value="ABC_TRANSPORTER_2"/>
    <property type="match status" value="1"/>
</dbReference>
<dbReference type="InterPro" id="IPR003593">
    <property type="entry name" value="AAA+_ATPase"/>
</dbReference>
<evidence type="ECO:0000313" key="5">
    <source>
        <dbReference type="EMBL" id="SJZ48566.1"/>
    </source>
</evidence>
<protein>
    <submittedName>
        <fullName evidence="5">ABC-2 type transport system ATP-binding protein</fullName>
    </submittedName>
</protein>
<accession>A0A1T4L1J9</accession>
<dbReference type="RefSeq" id="WP_078755714.1">
    <property type="nucleotide sequence ID" value="NZ_FUWO01000006.1"/>
</dbReference>
<keyword evidence="2" id="KW-0547">Nucleotide-binding</keyword>
<dbReference type="InterPro" id="IPR050763">
    <property type="entry name" value="ABC_transporter_ATP-binding"/>
</dbReference>
<dbReference type="InterPro" id="IPR003439">
    <property type="entry name" value="ABC_transporter-like_ATP-bd"/>
</dbReference>
<evidence type="ECO:0000256" key="2">
    <source>
        <dbReference type="ARBA" id="ARBA00022741"/>
    </source>
</evidence>
<gene>
    <name evidence="5" type="ORF">SAMN02746011_00935</name>
</gene>
<evidence type="ECO:0000259" key="4">
    <source>
        <dbReference type="PROSITE" id="PS50893"/>
    </source>
</evidence>
<name>A0A1T4L1J9_9LACT</name>
<dbReference type="GO" id="GO:0016887">
    <property type="term" value="F:ATP hydrolysis activity"/>
    <property type="evidence" value="ECO:0007669"/>
    <property type="project" value="InterPro"/>
</dbReference>
<dbReference type="InterPro" id="IPR017871">
    <property type="entry name" value="ABC_transporter-like_CS"/>
</dbReference>
<dbReference type="PANTHER" id="PTHR42711:SF17">
    <property type="entry name" value="ABC TRANSPORTER ATP-BINDING PROTEIN"/>
    <property type="match status" value="1"/>
</dbReference>
<keyword evidence="6" id="KW-1185">Reference proteome</keyword>
<dbReference type="Pfam" id="PF00005">
    <property type="entry name" value="ABC_tran"/>
    <property type="match status" value="1"/>
</dbReference>
<dbReference type="PANTHER" id="PTHR42711">
    <property type="entry name" value="ABC TRANSPORTER ATP-BINDING PROTEIN"/>
    <property type="match status" value="1"/>
</dbReference>
<feature type="domain" description="ABC transporter" evidence="4">
    <location>
        <begin position="6"/>
        <end position="229"/>
    </location>
</feature>
<dbReference type="SUPFAM" id="SSF52540">
    <property type="entry name" value="P-loop containing nucleoside triphosphate hydrolases"/>
    <property type="match status" value="1"/>
</dbReference>
<dbReference type="Gene3D" id="3.40.50.300">
    <property type="entry name" value="P-loop containing nucleotide triphosphate hydrolases"/>
    <property type="match status" value="1"/>
</dbReference>
<evidence type="ECO:0000256" key="3">
    <source>
        <dbReference type="ARBA" id="ARBA00022840"/>
    </source>
</evidence>
<dbReference type="Proteomes" id="UP000189941">
    <property type="component" value="Unassembled WGS sequence"/>
</dbReference>
<proteinExistence type="predicted"/>
<dbReference type="SMART" id="SM00382">
    <property type="entry name" value="AAA"/>
    <property type="match status" value="1"/>
</dbReference>
<keyword evidence="1" id="KW-0813">Transport</keyword>
<dbReference type="STRING" id="1121925.SAMN02746011_00935"/>
<dbReference type="OrthoDB" id="9804819at2"/>
<dbReference type="GO" id="GO:0005524">
    <property type="term" value="F:ATP binding"/>
    <property type="evidence" value="ECO:0007669"/>
    <property type="project" value="UniProtKB-KW"/>
</dbReference>